<dbReference type="GO" id="GO:0015420">
    <property type="term" value="F:ABC-type vitamin B12 transporter activity"/>
    <property type="evidence" value="ECO:0007669"/>
    <property type="project" value="UniProtKB-UniRule"/>
</dbReference>
<comment type="pathway">
    <text evidence="2 9">Cofactor biosynthesis; adenosylcobalamin biosynthesis.</text>
</comment>
<evidence type="ECO:0000256" key="5">
    <source>
        <dbReference type="ARBA" id="ARBA00022573"/>
    </source>
</evidence>
<protein>
    <recommendedName>
        <fullName evidence="9">Cobalamin biosynthesis protein CobD</fullName>
    </recommendedName>
</protein>
<dbReference type="GO" id="GO:0005886">
    <property type="term" value="C:plasma membrane"/>
    <property type="evidence" value="ECO:0007669"/>
    <property type="project" value="UniProtKB-SubCell"/>
</dbReference>
<gene>
    <name evidence="10" type="primary">cbiB</name>
    <name evidence="9" type="synonym">cobD</name>
    <name evidence="10" type="ORF">OSH07_04670</name>
</gene>
<dbReference type="PANTHER" id="PTHR34308:SF1">
    <property type="entry name" value="COBALAMIN BIOSYNTHESIS PROTEIN CBIB"/>
    <property type="match status" value="1"/>
</dbReference>
<comment type="subcellular location">
    <subcellularLocation>
        <location evidence="1 9">Cell membrane</location>
        <topology evidence="1 9">Multi-pass membrane protein</topology>
    </subcellularLocation>
</comment>
<evidence type="ECO:0000256" key="3">
    <source>
        <dbReference type="ARBA" id="ARBA00006263"/>
    </source>
</evidence>
<proteinExistence type="inferred from homology"/>
<dbReference type="NCBIfam" id="TIGR00380">
    <property type="entry name" value="cobal_cbiB"/>
    <property type="match status" value="1"/>
</dbReference>
<dbReference type="RefSeq" id="WP_266337458.1">
    <property type="nucleotide sequence ID" value="NZ_JAPKNK010000002.1"/>
</dbReference>
<accession>A0A9X3E021</accession>
<dbReference type="GO" id="GO:0048472">
    <property type="term" value="F:threonine-phosphate decarboxylase activity"/>
    <property type="evidence" value="ECO:0007669"/>
    <property type="project" value="InterPro"/>
</dbReference>
<feature type="transmembrane region" description="Helical" evidence="9">
    <location>
        <begin position="306"/>
        <end position="325"/>
    </location>
</feature>
<comment type="similarity">
    <text evidence="3 9">Belongs to the CobD/CbiB family.</text>
</comment>
<sequence length="327" mass="34819">MTEFPFDIRLLLLIAAIAIDGLVGDPDWLWRRLPHPVTWFGALIGFCDRTFNRDTAASGVRRAAGVAVVIVLVAIAWFAGVAIERVLAGVPYGVVLVPLIASVFLASRSLYDHVARVLNAFHSGGLEAARQAVSMIVGRNPDSLDKAGVARAAIESTAENFSDGGVAPAFWFAVFGLPGLFTYKMINTADSMIGHRSARHEAFGWAAARLDDLVNLPASRLAGFLIAMAAPFAGGTIRQSALAMLDDARKHRSPNAGWPEAAMAGALGIALAGPRRYGERVVEDPYLNDAGRHEAGPGDIGRALKVLRAATVLGGTTVLMLWLWLKS</sequence>
<evidence type="ECO:0000313" key="10">
    <source>
        <dbReference type="EMBL" id="MCX5568478.1"/>
    </source>
</evidence>
<evidence type="ECO:0000256" key="9">
    <source>
        <dbReference type="HAMAP-Rule" id="MF_00024"/>
    </source>
</evidence>
<evidence type="ECO:0000256" key="6">
    <source>
        <dbReference type="ARBA" id="ARBA00022692"/>
    </source>
</evidence>
<organism evidence="10 11">
    <name type="scientific">Kaistia nematophila</name>
    <dbReference type="NCBI Taxonomy" id="2994654"/>
    <lineage>
        <taxon>Bacteria</taxon>
        <taxon>Pseudomonadati</taxon>
        <taxon>Pseudomonadota</taxon>
        <taxon>Alphaproteobacteria</taxon>
        <taxon>Hyphomicrobiales</taxon>
        <taxon>Kaistiaceae</taxon>
        <taxon>Kaistia</taxon>
    </lineage>
</organism>
<feature type="transmembrane region" description="Helical" evidence="9">
    <location>
        <begin position="89"/>
        <end position="106"/>
    </location>
</feature>
<dbReference type="AlphaFoldDB" id="A0A9X3E021"/>
<evidence type="ECO:0000313" key="11">
    <source>
        <dbReference type="Proteomes" id="UP001144805"/>
    </source>
</evidence>
<comment type="caution">
    <text evidence="10">The sequence shown here is derived from an EMBL/GenBank/DDBJ whole genome shotgun (WGS) entry which is preliminary data.</text>
</comment>
<dbReference type="EMBL" id="JAPKNK010000002">
    <property type="protein sequence ID" value="MCX5568478.1"/>
    <property type="molecule type" value="Genomic_DNA"/>
</dbReference>
<dbReference type="GO" id="GO:0009236">
    <property type="term" value="P:cobalamin biosynthetic process"/>
    <property type="evidence" value="ECO:0007669"/>
    <property type="project" value="UniProtKB-UniRule"/>
</dbReference>
<dbReference type="HAMAP" id="MF_00024">
    <property type="entry name" value="CobD_CbiB"/>
    <property type="match status" value="1"/>
</dbReference>
<keyword evidence="6 9" id="KW-0812">Transmembrane</keyword>
<keyword evidence="5 9" id="KW-0169">Cobalamin biosynthesis</keyword>
<dbReference type="Proteomes" id="UP001144805">
    <property type="component" value="Unassembled WGS sequence"/>
</dbReference>
<evidence type="ECO:0000256" key="2">
    <source>
        <dbReference type="ARBA" id="ARBA00004953"/>
    </source>
</evidence>
<comment type="caution">
    <text evidence="9">Lacks conserved residue(s) required for the propagation of feature annotation.</text>
</comment>
<name>A0A9X3E021_9HYPH</name>
<comment type="function">
    <text evidence="9">Converts cobyric acid to cobinamide by the addition of aminopropanol on the F carboxylic group.</text>
</comment>
<keyword evidence="11" id="KW-1185">Reference proteome</keyword>
<reference evidence="10" key="1">
    <citation type="submission" date="2022-11" db="EMBL/GenBank/DDBJ databases">
        <title>Biodiversity and phylogenetic relationships of bacteria.</title>
        <authorList>
            <person name="Machado R.A.R."/>
            <person name="Bhat A."/>
            <person name="Loulou A."/>
            <person name="Kallel S."/>
        </authorList>
    </citation>
    <scope>NUCLEOTIDE SEQUENCE</scope>
    <source>
        <strain evidence="10">K-TC2</strain>
    </source>
</reference>
<dbReference type="Pfam" id="PF03186">
    <property type="entry name" value="CobD_Cbib"/>
    <property type="match status" value="1"/>
</dbReference>
<evidence type="ECO:0000256" key="4">
    <source>
        <dbReference type="ARBA" id="ARBA00022475"/>
    </source>
</evidence>
<keyword evidence="4 9" id="KW-1003">Cell membrane</keyword>
<dbReference type="PANTHER" id="PTHR34308">
    <property type="entry name" value="COBALAMIN BIOSYNTHESIS PROTEIN CBIB"/>
    <property type="match status" value="1"/>
</dbReference>
<dbReference type="InterPro" id="IPR004485">
    <property type="entry name" value="Cobalamin_biosynth_CobD/CbiB"/>
</dbReference>
<evidence type="ECO:0000256" key="1">
    <source>
        <dbReference type="ARBA" id="ARBA00004651"/>
    </source>
</evidence>
<keyword evidence="8 9" id="KW-0472">Membrane</keyword>
<keyword evidence="7 9" id="KW-1133">Transmembrane helix</keyword>
<evidence type="ECO:0000256" key="8">
    <source>
        <dbReference type="ARBA" id="ARBA00023136"/>
    </source>
</evidence>
<evidence type="ECO:0000256" key="7">
    <source>
        <dbReference type="ARBA" id="ARBA00022989"/>
    </source>
</evidence>
<feature type="transmembrane region" description="Helical" evidence="9">
    <location>
        <begin position="63"/>
        <end position="83"/>
    </location>
</feature>